<evidence type="ECO:0000313" key="7">
    <source>
        <dbReference type="EMBL" id="KGG19651.1"/>
    </source>
</evidence>
<evidence type="ECO:0000256" key="2">
    <source>
        <dbReference type="ARBA" id="ARBA00023002"/>
    </source>
</evidence>
<dbReference type="Pfam" id="PF14833">
    <property type="entry name" value="NAD_binding_11"/>
    <property type="match status" value="1"/>
</dbReference>
<dbReference type="EC" id="1.1.1.60" evidence="7"/>
<name>A0A0A2BZY9_PROMR</name>
<feature type="domain" description="6-phosphogluconate dehydrogenase NADP-binding" evidence="5">
    <location>
        <begin position="9"/>
        <end position="162"/>
    </location>
</feature>
<gene>
    <name evidence="7" type="ORF">EV03_2036</name>
</gene>
<evidence type="ECO:0000256" key="1">
    <source>
        <dbReference type="ARBA" id="ARBA00009080"/>
    </source>
</evidence>
<dbReference type="InterPro" id="IPR006115">
    <property type="entry name" value="6PGDH_NADP-bd"/>
</dbReference>
<dbReference type="InterPro" id="IPR036291">
    <property type="entry name" value="NAD(P)-bd_dom_sf"/>
</dbReference>
<dbReference type="Pfam" id="PF03446">
    <property type="entry name" value="NAD_binding_2"/>
    <property type="match status" value="1"/>
</dbReference>
<dbReference type="AlphaFoldDB" id="A0A0A2BZY9"/>
<dbReference type="Gene3D" id="3.40.50.720">
    <property type="entry name" value="NAD(P)-binding Rossmann-like Domain"/>
    <property type="match status" value="1"/>
</dbReference>
<comment type="similarity">
    <text evidence="1">Belongs to the HIBADH-related family.</text>
</comment>
<evidence type="ECO:0000259" key="5">
    <source>
        <dbReference type="Pfam" id="PF03446"/>
    </source>
</evidence>
<feature type="active site" evidence="4">
    <location>
        <position position="173"/>
    </location>
</feature>
<proteinExistence type="inferred from homology"/>
<dbReference type="InterPro" id="IPR013328">
    <property type="entry name" value="6PGD_dom2"/>
</dbReference>
<keyword evidence="3" id="KW-0520">NAD</keyword>
<dbReference type="SUPFAM" id="SSF51735">
    <property type="entry name" value="NAD(P)-binding Rossmann-fold domains"/>
    <property type="match status" value="1"/>
</dbReference>
<evidence type="ECO:0000256" key="3">
    <source>
        <dbReference type="ARBA" id="ARBA00023027"/>
    </source>
</evidence>
<dbReference type="InterPro" id="IPR008927">
    <property type="entry name" value="6-PGluconate_DH-like_C_sf"/>
</dbReference>
<evidence type="ECO:0000256" key="4">
    <source>
        <dbReference type="PIRSR" id="PIRSR000103-1"/>
    </source>
</evidence>
<dbReference type="SUPFAM" id="SSF48179">
    <property type="entry name" value="6-phosphogluconate dehydrogenase C-terminal domain-like"/>
    <property type="match status" value="1"/>
</dbReference>
<evidence type="ECO:0000259" key="6">
    <source>
        <dbReference type="Pfam" id="PF14833"/>
    </source>
</evidence>
<dbReference type="InterPro" id="IPR029154">
    <property type="entry name" value="HIBADH-like_NADP-bd"/>
</dbReference>
<dbReference type="Proteomes" id="UP000030392">
    <property type="component" value="Unassembled WGS sequence"/>
</dbReference>
<sequence length="294" mass="32085">MNRNLILMKLAFIGLGAIGKPMSERLIDNGYDLNIYKRDKLKNNDQKKYFVDPIEAVTDCDGLLICVTDDNAVESVLFGDNGVADSLKPKSFVIDFSTISPNKSISIHKRLSKKNIFYVDCPVSGGTEGAHKGSLSLFIGASKKECLSFEHIFEVLGKSINYFNGVGKGQQVKALNQILVAGTYAAVAEAMELGKLLDLPMDDVVAALKVGAANSWPLENRSKAMLIDKHPLGFKLELHHKDLAIAIDLAKSINIDLPIASKVKEIEQRLMQAGLGELDVSVLHRYISGAKKEG</sequence>
<accession>A0A0A2BZY9</accession>
<dbReference type="InterPro" id="IPR015815">
    <property type="entry name" value="HIBADH-related"/>
</dbReference>
<dbReference type="Gene3D" id="1.10.1040.10">
    <property type="entry name" value="N-(1-d-carboxylethyl)-l-norvaline Dehydrogenase, domain 2"/>
    <property type="match status" value="1"/>
</dbReference>
<dbReference type="EMBL" id="JNAX01000015">
    <property type="protein sequence ID" value="KGG19651.1"/>
    <property type="molecule type" value="Genomic_DNA"/>
</dbReference>
<dbReference type="PANTHER" id="PTHR43060">
    <property type="entry name" value="3-HYDROXYISOBUTYRATE DEHYDROGENASE-LIKE 1, MITOCHONDRIAL-RELATED"/>
    <property type="match status" value="1"/>
</dbReference>
<keyword evidence="2 7" id="KW-0560">Oxidoreductase</keyword>
<organism evidence="7 8">
    <name type="scientific">Prochlorococcus marinus str. PAC1</name>
    <dbReference type="NCBI Taxonomy" id="59924"/>
    <lineage>
        <taxon>Bacteria</taxon>
        <taxon>Bacillati</taxon>
        <taxon>Cyanobacteriota</taxon>
        <taxon>Cyanophyceae</taxon>
        <taxon>Synechococcales</taxon>
        <taxon>Prochlorococcaceae</taxon>
        <taxon>Prochlorococcus</taxon>
    </lineage>
</organism>
<protein>
    <submittedName>
        <fullName evidence="7">2-hydroxy-3-oxopropionate reductase</fullName>
        <ecNumber evidence="7">1.1.1.60</ecNumber>
    </submittedName>
</protein>
<dbReference type="PIRSF" id="PIRSF000103">
    <property type="entry name" value="HIBADH"/>
    <property type="match status" value="1"/>
</dbReference>
<evidence type="ECO:0000313" key="8">
    <source>
        <dbReference type="Proteomes" id="UP000030392"/>
    </source>
</evidence>
<dbReference type="GO" id="GO:0008679">
    <property type="term" value="F:2-hydroxy-3-oxopropionate reductase activity"/>
    <property type="evidence" value="ECO:0007669"/>
    <property type="project" value="UniProtKB-EC"/>
</dbReference>
<dbReference type="PANTHER" id="PTHR43060:SF15">
    <property type="entry name" value="3-HYDROXYISOBUTYRATE DEHYDROGENASE-LIKE 1, MITOCHONDRIAL-RELATED"/>
    <property type="match status" value="1"/>
</dbReference>
<feature type="domain" description="3-hydroxyisobutyrate dehydrogenase-like NAD-binding" evidence="6">
    <location>
        <begin position="167"/>
        <end position="286"/>
    </location>
</feature>
<dbReference type="GO" id="GO:0050661">
    <property type="term" value="F:NADP binding"/>
    <property type="evidence" value="ECO:0007669"/>
    <property type="project" value="InterPro"/>
</dbReference>
<reference evidence="8" key="1">
    <citation type="journal article" date="2014" name="Sci. Data">
        <title>Genomes of diverse isolates of the marine cyanobacterium Prochlorococcus.</title>
        <authorList>
            <person name="Biller S."/>
            <person name="Berube P."/>
            <person name="Thompson J."/>
            <person name="Kelly L."/>
            <person name="Roggensack S."/>
            <person name="Awad L."/>
            <person name="Roache-Johnson K."/>
            <person name="Ding H."/>
            <person name="Giovannoni S.J."/>
            <person name="Moore L.R."/>
            <person name="Chisholm S.W."/>
        </authorList>
    </citation>
    <scope>NUCLEOTIDE SEQUENCE [LARGE SCALE GENOMIC DNA]</scope>
    <source>
        <strain evidence="8">PAC1</strain>
    </source>
</reference>
<dbReference type="GO" id="GO:0051287">
    <property type="term" value="F:NAD binding"/>
    <property type="evidence" value="ECO:0007669"/>
    <property type="project" value="InterPro"/>
</dbReference>
<comment type="caution">
    <text evidence="7">The sequence shown here is derived from an EMBL/GenBank/DDBJ whole genome shotgun (WGS) entry which is preliminary data.</text>
</comment>